<feature type="compositionally biased region" description="Basic and acidic residues" evidence="1">
    <location>
        <begin position="135"/>
        <end position="148"/>
    </location>
</feature>
<accession>A0A8S3QZK6</accession>
<reference evidence="2" key="1">
    <citation type="submission" date="2021-03" db="EMBL/GenBank/DDBJ databases">
        <authorList>
            <person name="Bekaert M."/>
        </authorList>
    </citation>
    <scope>NUCLEOTIDE SEQUENCE</scope>
</reference>
<dbReference type="AlphaFoldDB" id="A0A8S3QZK6"/>
<evidence type="ECO:0000313" key="3">
    <source>
        <dbReference type="Proteomes" id="UP000683360"/>
    </source>
</evidence>
<evidence type="ECO:0000313" key="2">
    <source>
        <dbReference type="EMBL" id="CAG2200259.1"/>
    </source>
</evidence>
<feature type="region of interest" description="Disordered" evidence="1">
    <location>
        <begin position="135"/>
        <end position="168"/>
    </location>
</feature>
<dbReference type="EMBL" id="CAJPWZ010000739">
    <property type="protein sequence ID" value="CAG2200259.1"/>
    <property type="molecule type" value="Genomic_DNA"/>
</dbReference>
<proteinExistence type="predicted"/>
<evidence type="ECO:0000256" key="1">
    <source>
        <dbReference type="SAM" id="MobiDB-lite"/>
    </source>
</evidence>
<protein>
    <submittedName>
        <fullName evidence="2">Uncharacterized protein</fullName>
    </submittedName>
</protein>
<organism evidence="2 3">
    <name type="scientific">Mytilus edulis</name>
    <name type="common">Blue mussel</name>
    <dbReference type="NCBI Taxonomy" id="6550"/>
    <lineage>
        <taxon>Eukaryota</taxon>
        <taxon>Metazoa</taxon>
        <taxon>Spiralia</taxon>
        <taxon>Lophotrochozoa</taxon>
        <taxon>Mollusca</taxon>
        <taxon>Bivalvia</taxon>
        <taxon>Autobranchia</taxon>
        <taxon>Pteriomorphia</taxon>
        <taxon>Mytilida</taxon>
        <taxon>Mytiloidea</taxon>
        <taxon>Mytilidae</taxon>
        <taxon>Mytilinae</taxon>
        <taxon>Mytilus</taxon>
    </lineage>
</organism>
<dbReference type="Proteomes" id="UP000683360">
    <property type="component" value="Unassembled WGS sequence"/>
</dbReference>
<keyword evidence="3" id="KW-1185">Reference proteome</keyword>
<name>A0A8S3QZK6_MYTED</name>
<sequence>METPNDWDTMKLVNAIEKIRNTWDAIEGKLRIRSYSTEELKINLDVANNLIQQPHTLNTEMKNFVEDVLRTANVDTNKASDIKITLDILEKSPLIRNSIVINHPVENREDIPNTLQDEKATGKEDYEEGILPFERTIHEDESKKENPDNRVNSQRENGCDPSNPSLKNVIGSPLIRNSIVINHPVENKEDIPNTLQDEKATGKEDYEEAEMSFERILDEDVSKIENPSEMSNPAEENLIDIRYLAEKKKI</sequence>
<gene>
    <name evidence="2" type="ORF">MEDL_14916</name>
</gene>
<comment type="caution">
    <text evidence="2">The sequence shown here is derived from an EMBL/GenBank/DDBJ whole genome shotgun (WGS) entry which is preliminary data.</text>
</comment>
<feature type="compositionally biased region" description="Polar residues" evidence="1">
    <location>
        <begin position="149"/>
        <end position="166"/>
    </location>
</feature>